<name>W2UZJ5_9RICK</name>
<gene>
    <name evidence="1" type="ORF">P857_309</name>
</gene>
<proteinExistence type="predicted"/>
<reference evidence="1 2" key="1">
    <citation type="journal article" date="2013" name="PLoS ONE">
        <title>Bacterial endosymbiosis in a chordate host: long-term co-evolution and conservation of secondary metabolism.</title>
        <authorList>
            <person name="Kwan J.C."/>
            <person name="Schmidt E.W."/>
        </authorList>
    </citation>
    <scope>NUCLEOTIDE SEQUENCE [LARGE SCALE GENOMIC DNA]</scope>
    <source>
        <strain evidence="2">L6</strain>
    </source>
</reference>
<dbReference type="AlphaFoldDB" id="W2UZJ5"/>
<dbReference type="EMBL" id="AXCJ01000005">
    <property type="protein sequence ID" value="ETO91394.1"/>
    <property type="molecule type" value="Genomic_DNA"/>
</dbReference>
<evidence type="ECO:0000313" key="1">
    <source>
        <dbReference type="EMBL" id="ETO91394.1"/>
    </source>
</evidence>
<dbReference type="STRING" id="1401685.P857_309"/>
<comment type="caution">
    <text evidence="1">The sequence shown here is derived from an EMBL/GenBank/DDBJ whole genome shotgun (WGS) entry which is preliminary data.</text>
</comment>
<dbReference type="Proteomes" id="UP000018951">
    <property type="component" value="Unassembled WGS sequence"/>
</dbReference>
<protein>
    <submittedName>
        <fullName evidence="1">Uncharacterized protein</fullName>
    </submittedName>
</protein>
<accession>W2UZJ5</accession>
<organism evidence="1 2">
    <name type="scientific">Candidatus Xenolissoclinum pacificiensis L6</name>
    <dbReference type="NCBI Taxonomy" id="1401685"/>
    <lineage>
        <taxon>Bacteria</taxon>
        <taxon>Pseudomonadati</taxon>
        <taxon>Pseudomonadota</taxon>
        <taxon>Alphaproteobacteria</taxon>
        <taxon>Rickettsiales</taxon>
        <taxon>Anaplasmataceae</taxon>
        <taxon>Candidatus Xenolissoclinum</taxon>
    </lineage>
</organism>
<sequence length="45" mass="5625">MTNYYHLEDRAWQFIEQQKEKYIRNHEKIRLFTEGVYFILQGGCQ</sequence>
<keyword evidence="2" id="KW-1185">Reference proteome</keyword>
<evidence type="ECO:0000313" key="2">
    <source>
        <dbReference type="Proteomes" id="UP000018951"/>
    </source>
</evidence>